<dbReference type="OrthoDB" id="9786703at2"/>
<dbReference type="PIRSF" id="PIRSF000103">
    <property type="entry name" value="HIBADH"/>
    <property type="match status" value="1"/>
</dbReference>
<accession>A0A2M9BQB3</accession>
<protein>
    <submittedName>
        <fullName evidence="6">3-hydroxyisobutyrate dehydrogenase-like beta-hydroxyacid dehydrogenase</fullName>
    </submittedName>
</protein>
<dbReference type="SUPFAM" id="SSF51735">
    <property type="entry name" value="NAD(P)-binding Rossmann-fold domains"/>
    <property type="match status" value="1"/>
</dbReference>
<dbReference type="InterPro" id="IPR013328">
    <property type="entry name" value="6PGD_dom2"/>
</dbReference>
<feature type="active site" evidence="3">
    <location>
        <position position="176"/>
    </location>
</feature>
<feature type="domain" description="3-hydroxyisobutyrate dehydrogenase-like NAD-binding" evidence="5">
    <location>
        <begin position="170"/>
        <end position="287"/>
    </location>
</feature>
<reference evidence="6 7" key="1">
    <citation type="submission" date="2017-11" db="EMBL/GenBank/DDBJ databases">
        <title>Genomic Encyclopedia of Archaeal and Bacterial Type Strains, Phase II (KMG-II): From Individual Species to Whole Genera.</title>
        <authorList>
            <person name="Goeker M."/>
        </authorList>
    </citation>
    <scope>NUCLEOTIDE SEQUENCE [LARGE SCALE GENOMIC DNA]</scope>
    <source>
        <strain evidence="6 7">DSM 11115</strain>
    </source>
</reference>
<evidence type="ECO:0000313" key="7">
    <source>
        <dbReference type="Proteomes" id="UP000228535"/>
    </source>
</evidence>
<name>A0A2M9BQB3_9BACT</name>
<sequence length="299" mass="31723">MSTALPNVAFIGLGNMGRAMAAKLLAAGYPLTVYNRTADKTEPLRALGAKVAATPAEAVAEGAFVVTMVTDDAALRAVTTGKDGFLNSMPPGAVHVSCSTVGPETTRELARAHYRHGSRLIAAPVFGQPEAATEAKLWVCTSGSVPAKEKAEPLLKTFSQGIHDFGKDTGAANVVKLCGNFMLGAAIEAMAEAFDLAERSGLDRQQVCQMLTSTVFDTPVYRGYGPVLATKNYQPLGRAPYILRKDLGLMQTEAKEIGVNMPFVNIILNHLATTVARTPADTSWTSFARHISEEAGLVR</sequence>
<dbReference type="InterPro" id="IPR008927">
    <property type="entry name" value="6-PGluconate_DH-like_C_sf"/>
</dbReference>
<dbReference type="InterPro" id="IPR029154">
    <property type="entry name" value="HIBADH-like_NADP-bd"/>
</dbReference>
<feature type="domain" description="6-phosphogluconate dehydrogenase NADP-binding" evidence="4">
    <location>
        <begin position="7"/>
        <end position="162"/>
    </location>
</feature>
<dbReference type="InterPro" id="IPR015815">
    <property type="entry name" value="HIBADH-related"/>
</dbReference>
<dbReference type="GO" id="GO:0050661">
    <property type="term" value="F:NADP binding"/>
    <property type="evidence" value="ECO:0007669"/>
    <property type="project" value="InterPro"/>
</dbReference>
<dbReference type="Gene3D" id="1.10.1040.10">
    <property type="entry name" value="N-(1-d-carboxylethyl)-l-norvaline Dehydrogenase, domain 2"/>
    <property type="match status" value="1"/>
</dbReference>
<dbReference type="Gene3D" id="3.40.50.720">
    <property type="entry name" value="NAD(P)-binding Rossmann-like Domain"/>
    <property type="match status" value="1"/>
</dbReference>
<organism evidence="6 7">
    <name type="scientific">Hymenobacter chitinivorans DSM 11115</name>
    <dbReference type="NCBI Taxonomy" id="1121954"/>
    <lineage>
        <taxon>Bacteria</taxon>
        <taxon>Pseudomonadati</taxon>
        <taxon>Bacteroidota</taxon>
        <taxon>Cytophagia</taxon>
        <taxon>Cytophagales</taxon>
        <taxon>Hymenobacteraceae</taxon>
        <taxon>Hymenobacter</taxon>
    </lineage>
</organism>
<dbReference type="PANTHER" id="PTHR43580:SF2">
    <property type="entry name" value="CYTOKINE-LIKE NUCLEAR FACTOR N-PAC"/>
    <property type="match status" value="1"/>
</dbReference>
<dbReference type="Pfam" id="PF14833">
    <property type="entry name" value="NAD_binding_11"/>
    <property type="match status" value="1"/>
</dbReference>
<dbReference type="Pfam" id="PF03446">
    <property type="entry name" value="NAD_binding_2"/>
    <property type="match status" value="1"/>
</dbReference>
<dbReference type="AlphaFoldDB" id="A0A2M9BQB3"/>
<evidence type="ECO:0000256" key="3">
    <source>
        <dbReference type="PIRSR" id="PIRSR000103-1"/>
    </source>
</evidence>
<dbReference type="InterPro" id="IPR006115">
    <property type="entry name" value="6PGDH_NADP-bd"/>
</dbReference>
<dbReference type="InterPro" id="IPR051265">
    <property type="entry name" value="HIBADH-related_NP60_sf"/>
</dbReference>
<dbReference type="GO" id="GO:0051287">
    <property type="term" value="F:NAD binding"/>
    <property type="evidence" value="ECO:0007669"/>
    <property type="project" value="InterPro"/>
</dbReference>
<gene>
    <name evidence="6" type="ORF">CLV45_1532</name>
</gene>
<evidence type="ECO:0000256" key="1">
    <source>
        <dbReference type="ARBA" id="ARBA00023002"/>
    </source>
</evidence>
<evidence type="ECO:0000313" key="6">
    <source>
        <dbReference type="EMBL" id="PJJ60107.1"/>
    </source>
</evidence>
<dbReference type="InterPro" id="IPR036291">
    <property type="entry name" value="NAD(P)-bd_dom_sf"/>
</dbReference>
<comment type="caution">
    <text evidence="6">The sequence shown here is derived from an EMBL/GenBank/DDBJ whole genome shotgun (WGS) entry which is preliminary data.</text>
</comment>
<keyword evidence="1" id="KW-0560">Oxidoreductase</keyword>
<evidence type="ECO:0000259" key="4">
    <source>
        <dbReference type="Pfam" id="PF03446"/>
    </source>
</evidence>
<keyword evidence="7" id="KW-1185">Reference proteome</keyword>
<dbReference type="RefSeq" id="WP_100335772.1">
    <property type="nucleotide sequence ID" value="NZ_PGFA01000001.1"/>
</dbReference>
<dbReference type="SUPFAM" id="SSF48179">
    <property type="entry name" value="6-phosphogluconate dehydrogenase C-terminal domain-like"/>
    <property type="match status" value="1"/>
</dbReference>
<dbReference type="PANTHER" id="PTHR43580">
    <property type="entry name" value="OXIDOREDUCTASE GLYR1-RELATED"/>
    <property type="match status" value="1"/>
</dbReference>
<proteinExistence type="predicted"/>
<dbReference type="GO" id="GO:0016491">
    <property type="term" value="F:oxidoreductase activity"/>
    <property type="evidence" value="ECO:0007669"/>
    <property type="project" value="UniProtKB-KW"/>
</dbReference>
<keyword evidence="2" id="KW-0520">NAD</keyword>
<evidence type="ECO:0000259" key="5">
    <source>
        <dbReference type="Pfam" id="PF14833"/>
    </source>
</evidence>
<dbReference type="Proteomes" id="UP000228535">
    <property type="component" value="Unassembled WGS sequence"/>
</dbReference>
<dbReference type="EMBL" id="PGFA01000001">
    <property type="protein sequence ID" value="PJJ60107.1"/>
    <property type="molecule type" value="Genomic_DNA"/>
</dbReference>
<evidence type="ECO:0000256" key="2">
    <source>
        <dbReference type="ARBA" id="ARBA00023027"/>
    </source>
</evidence>